<dbReference type="PANTHER" id="PTHR31944:SF131">
    <property type="entry name" value="HEME-RESPONSIVE ZINC FINGER TRANSCRIPTION FACTOR HAP1"/>
    <property type="match status" value="1"/>
</dbReference>
<dbReference type="Proteomes" id="UP001201262">
    <property type="component" value="Unassembled WGS sequence"/>
</dbReference>
<evidence type="ECO:0000256" key="2">
    <source>
        <dbReference type="ARBA" id="ARBA00022833"/>
    </source>
</evidence>
<dbReference type="CDD" id="cd12148">
    <property type="entry name" value="fungal_TF_MHR"/>
    <property type="match status" value="1"/>
</dbReference>
<dbReference type="AlphaFoldDB" id="A0AAD4KUU9"/>
<dbReference type="SMART" id="SM00066">
    <property type="entry name" value="GAL4"/>
    <property type="match status" value="1"/>
</dbReference>
<dbReference type="GO" id="GO:0008270">
    <property type="term" value="F:zinc ion binding"/>
    <property type="evidence" value="ECO:0007669"/>
    <property type="project" value="InterPro"/>
</dbReference>
<dbReference type="RefSeq" id="XP_046073714.1">
    <property type="nucleotide sequence ID" value="XM_046216010.1"/>
</dbReference>
<keyword evidence="5" id="KW-0804">Transcription</keyword>
<reference evidence="8" key="1">
    <citation type="submission" date="2021-12" db="EMBL/GenBank/DDBJ databases">
        <title>Convergent genome expansion in fungi linked to evolution of root-endophyte symbiosis.</title>
        <authorList>
            <consortium name="DOE Joint Genome Institute"/>
            <person name="Ke Y.-H."/>
            <person name="Bonito G."/>
            <person name="Liao H.-L."/>
            <person name="Looney B."/>
            <person name="Rojas-Flechas A."/>
            <person name="Nash J."/>
            <person name="Hameed K."/>
            <person name="Schadt C."/>
            <person name="Martin F."/>
            <person name="Crous P.W."/>
            <person name="Miettinen O."/>
            <person name="Magnuson J.K."/>
            <person name="Labbe J."/>
            <person name="Jacobson D."/>
            <person name="Doktycz M.J."/>
            <person name="Veneault-Fourrey C."/>
            <person name="Kuo A."/>
            <person name="Mondo S."/>
            <person name="Calhoun S."/>
            <person name="Riley R."/>
            <person name="Ohm R."/>
            <person name="LaButti K."/>
            <person name="Andreopoulos B."/>
            <person name="Pangilinan J."/>
            <person name="Nolan M."/>
            <person name="Tritt A."/>
            <person name="Clum A."/>
            <person name="Lipzen A."/>
            <person name="Daum C."/>
            <person name="Barry K."/>
            <person name="Grigoriev I.V."/>
            <person name="Vilgalys R."/>
        </authorList>
    </citation>
    <scope>NUCLEOTIDE SEQUENCE</scope>
    <source>
        <strain evidence="8">PMI_201</strain>
    </source>
</reference>
<dbReference type="GO" id="GO:0006351">
    <property type="term" value="P:DNA-templated transcription"/>
    <property type="evidence" value="ECO:0007669"/>
    <property type="project" value="InterPro"/>
</dbReference>
<comment type="caution">
    <text evidence="8">The sequence shown here is derived from an EMBL/GenBank/DDBJ whole genome shotgun (WGS) entry which is preliminary data.</text>
</comment>
<sequence>MNSQASMSAVKRTYKPARRFRVPLSCDSCRTRKLKCNRERPCQNCTVRQEQSDCKYENSKNAYPLTDRRDEHKDKMQQRIDHLEDLVKKFITKNERVPPSSSNTVYSFENSKKGTKYAIPAVESDVSYSTDTTVIDEAHSVYGGANDWYDVLQEINSLKRIWNQTQDDQVYYQDIHPSISHNVDGSSLLFAQVKPIEKMEILSTLPPKSEIDKLICLFFDRTTFPISVPPILHEPTFMREYSTHWKDPSETSIIWLGLLFSILGINMLAYHRFGEPPEYEGISESLFQLYRMRTAQCLLIGDIAKCLPYTLETLRFNATAELNRREDNSRGLWIMTGVIVRVAINMGYHRDPFQNSTRSSISAFHAEYRRRVWLSVISMDNMASFLGGFPRMIPAIYTDTAEPRNIYDWELSDCHDINLLPPSRPLTEPTAVTYLIIKGRLSQALGRVADFNSNPQLTYDAVLDIDSTLREVHQCIPNHMKFSSDTMNSIKSYNEGTYMDFSNLNLEVMYHKGMCTLHRKFMAKGRQDPRHSLSRSRCISSALALIGCQNLLGPSWYQFAHVRQTITLAAMVLFLELELRRRGSANVDVSSHTSSALLQALEKSCALWETTKSSCSEACRIHNILSRMLSSFQTVEALSKISDAASNTDIGLSQKIITPEPSLEEFPASRKASLQLINGIDGIPWEKDFFAMPNEMDFDWNTWDSFIEEMNFEDRTIL</sequence>
<dbReference type="EMBL" id="JAJTJA010000005">
    <property type="protein sequence ID" value="KAH8699250.1"/>
    <property type="molecule type" value="Genomic_DNA"/>
</dbReference>
<evidence type="ECO:0000256" key="4">
    <source>
        <dbReference type="ARBA" id="ARBA00023125"/>
    </source>
</evidence>
<dbReference type="InterPro" id="IPR001138">
    <property type="entry name" value="Zn2Cys6_DnaBD"/>
</dbReference>
<dbReference type="PROSITE" id="PS00463">
    <property type="entry name" value="ZN2_CY6_FUNGAL_1"/>
    <property type="match status" value="1"/>
</dbReference>
<evidence type="ECO:0000313" key="8">
    <source>
        <dbReference type="EMBL" id="KAH8699250.1"/>
    </source>
</evidence>
<dbReference type="GeneID" id="70246297"/>
<evidence type="ECO:0000313" key="9">
    <source>
        <dbReference type="Proteomes" id="UP001201262"/>
    </source>
</evidence>
<dbReference type="InterPro" id="IPR051430">
    <property type="entry name" value="Fungal_TF_Env_Response"/>
</dbReference>
<dbReference type="GO" id="GO:0005634">
    <property type="term" value="C:nucleus"/>
    <property type="evidence" value="ECO:0007669"/>
    <property type="project" value="TreeGrafter"/>
</dbReference>
<evidence type="ECO:0000259" key="7">
    <source>
        <dbReference type="PROSITE" id="PS50048"/>
    </source>
</evidence>
<organism evidence="8 9">
    <name type="scientific">Talaromyces proteolyticus</name>
    <dbReference type="NCBI Taxonomy" id="1131652"/>
    <lineage>
        <taxon>Eukaryota</taxon>
        <taxon>Fungi</taxon>
        <taxon>Dikarya</taxon>
        <taxon>Ascomycota</taxon>
        <taxon>Pezizomycotina</taxon>
        <taxon>Eurotiomycetes</taxon>
        <taxon>Eurotiomycetidae</taxon>
        <taxon>Eurotiales</taxon>
        <taxon>Trichocomaceae</taxon>
        <taxon>Talaromyces</taxon>
        <taxon>Talaromyces sect. Bacilispori</taxon>
    </lineage>
</organism>
<evidence type="ECO:0000256" key="6">
    <source>
        <dbReference type="ARBA" id="ARBA00023242"/>
    </source>
</evidence>
<evidence type="ECO:0000256" key="5">
    <source>
        <dbReference type="ARBA" id="ARBA00023163"/>
    </source>
</evidence>
<dbReference type="PROSITE" id="PS50048">
    <property type="entry name" value="ZN2_CY6_FUNGAL_2"/>
    <property type="match status" value="1"/>
</dbReference>
<keyword evidence="3" id="KW-0805">Transcription regulation</keyword>
<dbReference type="GO" id="GO:0001228">
    <property type="term" value="F:DNA-binding transcription activator activity, RNA polymerase II-specific"/>
    <property type="evidence" value="ECO:0007669"/>
    <property type="project" value="TreeGrafter"/>
</dbReference>
<dbReference type="CDD" id="cd00067">
    <property type="entry name" value="GAL4"/>
    <property type="match status" value="1"/>
</dbReference>
<keyword evidence="4" id="KW-0238">DNA-binding</keyword>
<dbReference type="Pfam" id="PF04082">
    <property type="entry name" value="Fungal_trans"/>
    <property type="match status" value="1"/>
</dbReference>
<dbReference type="SMART" id="SM00906">
    <property type="entry name" value="Fungal_trans"/>
    <property type="match status" value="1"/>
</dbReference>
<dbReference type="GO" id="GO:0000978">
    <property type="term" value="F:RNA polymerase II cis-regulatory region sequence-specific DNA binding"/>
    <property type="evidence" value="ECO:0007669"/>
    <property type="project" value="TreeGrafter"/>
</dbReference>
<evidence type="ECO:0000256" key="1">
    <source>
        <dbReference type="ARBA" id="ARBA00022723"/>
    </source>
</evidence>
<feature type="domain" description="Zn(2)-C6 fungal-type" evidence="7">
    <location>
        <begin position="25"/>
        <end position="56"/>
    </location>
</feature>
<gene>
    <name evidence="8" type="ORF">BGW36DRAFT_377578</name>
</gene>
<keyword evidence="1" id="KW-0479">Metal-binding</keyword>
<dbReference type="InterPro" id="IPR007219">
    <property type="entry name" value="XnlR_reg_dom"/>
</dbReference>
<dbReference type="Gene3D" id="4.10.240.10">
    <property type="entry name" value="Zn(2)-C6 fungal-type DNA-binding domain"/>
    <property type="match status" value="1"/>
</dbReference>
<proteinExistence type="predicted"/>
<accession>A0AAD4KUU9</accession>
<keyword evidence="9" id="KW-1185">Reference proteome</keyword>
<dbReference type="InterPro" id="IPR036864">
    <property type="entry name" value="Zn2-C6_fun-type_DNA-bd_sf"/>
</dbReference>
<protein>
    <recommendedName>
        <fullName evidence="7">Zn(2)-C6 fungal-type domain-containing protein</fullName>
    </recommendedName>
</protein>
<dbReference type="PANTHER" id="PTHR31944">
    <property type="entry name" value="HEME-RESPONSIVE ZINC FINGER TRANSCRIPTION FACTOR HAP1"/>
    <property type="match status" value="1"/>
</dbReference>
<dbReference type="Pfam" id="PF00172">
    <property type="entry name" value="Zn_clus"/>
    <property type="match status" value="1"/>
</dbReference>
<keyword evidence="2" id="KW-0862">Zinc</keyword>
<evidence type="ECO:0000256" key="3">
    <source>
        <dbReference type="ARBA" id="ARBA00023015"/>
    </source>
</evidence>
<keyword evidence="6" id="KW-0539">Nucleus</keyword>
<dbReference type="SUPFAM" id="SSF57701">
    <property type="entry name" value="Zn2/Cys6 DNA-binding domain"/>
    <property type="match status" value="1"/>
</dbReference>
<name>A0AAD4KUU9_9EURO</name>